<accession>A0A4Q2CXM5</accession>
<feature type="region of interest" description="Disordered" evidence="1">
    <location>
        <begin position="1"/>
        <end position="56"/>
    </location>
</feature>
<sequence length="200" mass="22243">MLHNQGSGQNNEAPPNGGETTQVLGQRGRDDDNNNEGGNLYPGPSRRVAQKSDPLVGHGRHFGRTIHGFCRIFPLVKEGLLRQIDIQAGLLQLSELTDQEQHEQLIYTQLKRLAPGLDVRLVKASTEELIYVTGTLEHGVTRARTDDVKSMKGAIIEWITPRGGALIPGLCKNKKSDRGFFHYRTGELLCPPMLDWTDPR</sequence>
<protein>
    <submittedName>
        <fullName evidence="2">Uncharacterized protein</fullName>
    </submittedName>
</protein>
<proteinExistence type="predicted"/>
<evidence type="ECO:0000313" key="2">
    <source>
        <dbReference type="EMBL" id="RXW11159.1"/>
    </source>
</evidence>
<reference evidence="2 3" key="1">
    <citation type="submission" date="2019-01" db="EMBL/GenBank/DDBJ databases">
        <title>Draft genome sequence of Psathyrella aberdarensis IHI B618.</title>
        <authorList>
            <person name="Buettner E."/>
            <person name="Kellner H."/>
        </authorList>
    </citation>
    <scope>NUCLEOTIDE SEQUENCE [LARGE SCALE GENOMIC DNA]</scope>
    <source>
        <strain evidence="2 3">IHI B618</strain>
    </source>
</reference>
<evidence type="ECO:0000256" key="1">
    <source>
        <dbReference type="SAM" id="MobiDB-lite"/>
    </source>
</evidence>
<comment type="caution">
    <text evidence="2">The sequence shown here is derived from an EMBL/GenBank/DDBJ whole genome shotgun (WGS) entry which is preliminary data.</text>
</comment>
<feature type="compositionally biased region" description="Polar residues" evidence="1">
    <location>
        <begin position="1"/>
        <end position="24"/>
    </location>
</feature>
<dbReference type="STRING" id="2316362.A0A4Q2CXM5"/>
<organism evidence="2 3">
    <name type="scientific">Candolleomyces aberdarensis</name>
    <dbReference type="NCBI Taxonomy" id="2316362"/>
    <lineage>
        <taxon>Eukaryota</taxon>
        <taxon>Fungi</taxon>
        <taxon>Dikarya</taxon>
        <taxon>Basidiomycota</taxon>
        <taxon>Agaricomycotina</taxon>
        <taxon>Agaricomycetes</taxon>
        <taxon>Agaricomycetidae</taxon>
        <taxon>Agaricales</taxon>
        <taxon>Agaricineae</taxon>
        <taxon>Psathyrellaceae</taxon>
        <taxon>Candolleomyces</taxon>
    </lineage>
</organism>
<name>A0A4Q2CXM5_9AGAR</name>
<dbReference type="Pfam" id="PF20414">
    <property type="entry name" value="DUF6698"/>
    <property type="match status" value="1"/>
</dbReference>
<dbReference type="OrthoDB" id="3005014at2759"/>
<dbReference type="EMBL" id="SDEE01002277">
    <property type="protein sequence ID" value="RXW11159.1"/>
    <property type="molecule type" value="Genomic_DNA"/>
</dbReference>
<dbReference type="InterPro" id="IPR046521">
    <property type="entry name" value="DUF6698"/>
</dbReference>
<gene>
    <name evidence="2" type="ORF">EST38_g14696</name>
</gene>
<dbReference type="AlphaFoldDB" id="A0A4Q2CXM5"/>
<dbReference type="Proteomes" id="UP000290288">
    <property type="component" value="Unassembled WGS sequence"/>
</dbReference>
<evidence type="ECO:0000313" key="3">
    <source>
        <dbReference type="Proteomes" id="UP000290288"/>
    </source>
</evidence>
<keyword evidence="3" id="KW-1185">Reference proteome</keyword>